<dbReference type="SUPFAM" id="SSF52058">
    <property type="entry name" value="L domain-like"/>
    <property type="match status" value="1"/>
</dbReference>
<dbReference type="AlphaFoldDB" id="A0A3E1YGA2"/>
<dbReference type="PANTHER" id="PTHR37841">
    <property type="entry name" value="GLR2918 PROTEIN"/>
    <property type="match status" value="1"/>
</dbReference>
<gene>
    <name evidence="1" type="ORF">DVR12_01160</name>
</gene>
<dbReference type="OrthoDB" id="679755at2"/>
<dbReference type="RefSeq" id="WP_116973619.1">
    <property type="nucleotide sequence ID" value="NZ_QPMM01000001.1"/>
</dbReference>
<organism evidence="1 2">
    <name type="scientific">Chitinophaga silvatica</name>
    <dbReference type="NCBI Taxonomy" id="2282649"/>
    <lineage>
        <taxon>Bacteria</taxon>
        <taxon>Pseudomonadati</taxon>
        <taxon>Bacteroidota</taxon>
        <taxon>Chitinophagia</taxon>
        <taxon>Chitinophagales</taxon>
        <taxon>Chitinophagaceae</taxon>
        <taxon>Chitinophaga</taxon>
    </lineage>
</organism>
<protein>
    <recommendedName>
        <fullName evidence="3">Leucine-rich repeat domain-containing protein</fullName>
    </recommendedName>
</protein>
<dbReference type="EMBL" id="QPMM01000001">
    <property type="protein sequence ID" value="RFS26427.1"/>
    <property type="molecule type" value="Genomic_DNA"/>
</dbReference>
<reference evidence="1 2" key="1">
    <citation type="submission" date="2018-07" db="EMBL/GenBank/DDBJ databases">
        <title>Chitinophaga K2CV101002-2 sp. nov., isolated from a monsoon evergreen broad-leaved forest soil.</title>
        <authorList>
            <person name="Lv Y."/>
        </authorList>
    </citation>
    <scope>NUCLEOTIDE SEQUENCE [LARGE SCALE GENOMIC DNA]</scope>
    <source>
        <strain evidence="1 2">GDMCC 1.1288</strain>
    </source>
</reference>
<dbReference type="Pfam" id="PF14903">
    <property type="entry name" value="WG_beta_rep"/>
    <property type="match status" value="3"/>
</dbReference>
<dbReference type="Proteomes" id="UP000260644">
    <property type="component" value="Unassembled WGS sequence"/>
</dbReference>
<dbReference type="InterPro" id="IPR032774">
    <property type="entry name" value="WG_beta_rep"/>
</dbReference>
<proteinExistence type="predicted"/>
<dbReference type="InterPro" id="IPR032675">
    <property type="entry name" value="LRR_dom_sf"/>
</dbReference>
<dbReference type="Gene3D" id="3.80.10.10">
    <property type="entry name" value="Ribonuclease Inhibitor"/>
    <property type="match status" value="1"/>
</dbReference>
<sequence>MKRVNRHHFIFWVVMLSLIAEPIFAQKKTSTAKPAVPEKWYPIYRKDDCIMPALINKAGEVKLVFDSITTFASQMIIEDNIFEGNYIGVKRRIGDKKIYCLCDRNGKFTPLPEGIKIVALNPNSITVENESGKSALWGFNLTPITPFIYLSIQRFSEGLAVAFPAASRTFTFLNEKGEETIPATHRISTVGDHRSSYAMRNQVSEGLSNYSHNGLLGIMDKNGKDITPAVFSNLFEFKNGLAFAIRDRKAGYINKTGDWVIGPESGDTYYGNFANGLAPKEINENGEYYSNYIDTTGKVIIKTKFKRASLFNNGFAVVTTNENKSSEKSIINKTGEVVFTGNFSHAAFLDDLIVITTEVQLNSDNVRRNNWYYLDYNFKLIWEPECGERALRSLTSIRNCQLKDFKKIIIESGISNEYSFSDLQELFENANPVVLSLSLNYTITKLPNGLSNMTNLEELRLSGRFTELPDLSKLNKLKEIDLDYTDIQSLPKSIYKLKQLKEISVVGTKLSLNDIMALKENLPDTKITFKRSF</sequence>
<accession>A0A3E1YGA2</accession>
<keyword evidence="2" id="KW-1185">Reference proteome</keyword>
<comment type="caution">
    <text evidence="1">The sequence shown here is derived from an EMBL/GenBank/DDBJ whole genome shotgun (WGS) entry which is preliminary data.</text>
</comment>
<dbReference type="PANTHER" id="PTHR37841:SF1">
    <property type="entry name" value="DUF3298 DOMAIN-CONTAINING PROTEIN"/>
    <property type="match status" value="1"/>
</dbReference>
<evidence type="ECO:0000313" key="1">
    <source>
        <dbReference type="EMBL" id="RFS26427.1"/>
    </source>
</evidence>
<evidence type="ECO:0008006" key="3">
    <source>
        <dbReference type="Google" id="ProtNLM"/>
    </source>
</evidence>
<evidence type="ECO:0000313" key="2">
    <source>
        <dbReference type="Proteomes" id="UP000260644"/>
    </source>
</evidence>
<name>A0A3E1YGA2_9BACT</name>